<evidence type="ECO:0000259" key="2">
    <source>
        <dbReference type="PROSITE" id="PS50830"/>
    </source>
</evidence>
<dbReference type="InterPro" id="IPR016071">
    <property type="entry name" value="Staphylococal_nuclease_OB-fold"/>
</dbReference>
<organism evidence="3 4">
    <name type="scientific">Kaustia mangrovi</name>
    <dbReference type="NCBI Taxonomy" id="2593653"/>
    <lineage>
        <taxon>Bacteria</taxon>
        <taxon>Pseudomonadati</taxon>
        <taxon>Pseudomonadota</taxon>
        <taxon>Alphaproteobacteria</taxon>
        <taxon>Hyphomicrobiales</taxon>
        <taxon>Parvibaculaceae</taxon>
        <taxon>Kaustia</taxon>
    </lineage>
</organism>
<keyword evidence="4" id="KW-1185">Reference proteome</keyword>
<dbReference type="Pfam" id="PF00565">
    <property type="entry name" value="SNase"/>
    <property type="match status" value="1"/>
</dbReference>
<dbReference type="PANTHER" id="PTHR12302">
    <property type="entry name" value="EBNA2 BINDING PROTEIN P100"/>
    <property type="match status" value="1"/>
</dbReference>
<feature type="signal peptide" evidence="1">
    <location>
        <begin position="1"/>
        <end position="18"/>
    </location>
</feature>
<dbReference type="SUPFAM" id="SSF50199">
    <property type="entry name" value="Staphylococcal nuclease"/>
    <property type="match status" value="1"/>
</dbReference>
<dbReference type="PROSITE" id="PS50830">
    <property type="entry name" value="TNASE_3"/>
    <property type="match status" value="1"/>
</dbReference>
<dbReference type="PANTHER" id="PTHR12302:SF26">
    <property type="entry name" value="BLR1266 PROTEIN"/>
    <property type="match status" value="1"/>
</dbReference>
<reference evidence="3 4" key="1">
    <citation type="submission" date="2020-06" db="EMBL/GenBank/DDBJ databases">
        <title>Genome sequence of 2 isolates from Red Sea Mangroves.</title>
        <authorList>
            <person name="Sefrji F."/>
            <person name="Michoud G."/>
            <person name="Merlino G."/>
            <person name="Daffonchio D."/>
        </authorList>
    </citation>
    <scope>NUCLEOTIDE SEQUENCE [LARGE SCALE GENOMIC DNA]</scope>
    <source>
        <strain evidence="3 4">R1DC25</strain>
    </source>
</reference>
<gene>
    <name evidence="3" type="ORF">HW532_15605</name>
</gene>
<sequence length="158" mass="18099">MIAVLSLALILVASTADAAELHGRVVSITDGDTIVVLDDRHRQHKVRLSGIDAPERHQPWGARSRQALGRLVHRKSVTVDWYKRDRWGRIVGSVWRGGKDVGLTMVRSGMAWWFRRYADEQSPADRASYAAAEDEARTARRGLWQDPRPLPPWVWRRR</sequence>
<proteinExistence type="predicted"/>
<feature type="chain" id="PRO_5032380493" evidence="1">
    <location>
        <begin position="19"/>
        <end position="158"/>
    </location>
</feature>
<dbReference type="InterPro" id="IPR035437">
    <property type="entry name" value="SNase_OB-fold_sf"/>
</dbReference>
<protein>
    <submittedName>
        <fullName evidence="3">Thermonuclease family protein</fullName>
    </submittedName>
</protein>
<accession>A0A7S8C5X2</accession>
<keyword evidence="1" id="KW-0732">Signal</keyword>
<dbReference type="AlphaFoldDB" id="A0A7S8C5X2"/>
<feature type="domain" description="TNase-like" evidence="2">
    <location>
        <begin position="19"/>
        <end position="146"/>
    </location>
</feature>
<dbReference type="GO" id="GO:0004518">
    <property type="term" value="F:nuclease activity"/>
    <property type="evidence" value="ECO:0007669"/>
    <property type="project" value="InterPro"/>
</dbReference>
<dbReference type="EMBL" id="CP058214">
    <property type="protein sequence ID" value="QPC43990.1"/>
    <property type="molecule type" value="Genomic_DNA"/>
</dbReference>
<dbReference type="KEGG" id="kmn:HW532_15605"/>
<evidence type="ECO:0000313" key="4">
    <source>
        <dbReference type="Proteomes" id="UP000593594"/>
    </source>
</evidence>
<dbReference type="SMART" id="SM00318">
    <property type="entry name" value="SNc"/>
    <property type="match status" value="1"/>
</dbReference>
<evidence type="ECO:0000313" key="3">
    <source>
        <dbReference type="EMBL" id="QPC43990.1"/>
    </source>
</evidence>
<evidence type="ECO:0000256" key="1">
    <source>
        <dbReference type="SAM" id="SignalP"/>
    </source>
</evidence>
<dbReference type="GO" id="GO:0003676">
    <property type="term" value="F:nucleic acid binding"/>
    <property type="evidence" value="ECO:0007669"/>
    <property type="project" value="InterPro"/>
</dbReference>
<dbReference type="RefSeq" id="WP_213161352.1">
    <property type="nucleotide sequence ID" value="NZ_CP058214.1"/>
</dbReference>
<dbReference type="PROSITE" id="PS01123">
    <property type="entry name" value="TNASE_1"/>
    <property type="match status" value="1"/>
</dbReference>
<name>A0A7S8C5X2_9HYPH</name>
<dbReference type="Proteomes" id="UP000593594">
    <property type="component" value="Chromosome"/>
</dbReference>
<dbReference type="Gene3D" id="2.40.50.90">
    <property type="match status" value="1"/>
</dbReference>
<dbReference type="InterPro" id="IPR002071">
    <property type="entry name" value="Thermonucl_AS"/>
</dbReference>